<evidence type="ECO:0000256" key="2">
    <source>
        <dbReference type="ARBA" id="ARBA00022692"/>
    </source>
</evidence>
<evidence type="ECO:0000256" key="1">
    <source>
        <dbReference type="ARBA" id="ARBA00004127"/>
    </source>
</evidence>
<keyword evidence="10" id="KW-1185">Reference proteome</keyword>
<feature type="domain" description="Fatty acid hydroxylase" evidence="8">
    <location>
        <begin position="128"/>
        <end position="275"/>
    </location>
</feature>
<feature type="transmembrane region" description="Helical" evidence="7">
    <location>
        <begin position="114"/>
        <end position="132"/>
    </location>
</feature>
<keyword evidence="4 9" id="KW-0560">Oxidoreductase</keyword>
<proteinExistence type="predicted"/>
<sequence length="332" mass="38304">MLDTYWVWLTGELAMAGSSLLDMQKRVSWLYLVSALMVACGLFTWRYGRNGLRRLGPLLSPRIWLHPSSRTDFGLWLINRLVLALVIPKALTHMAWVSWLYFFWQSIGLGDLALGWPTPVVIGLFSLSYFLLDDFSRFFTHWLLHKVPTLWLFHQVHHSATVLTPFTVFRTHPVEGGIFFLRSLGTQSVVVSLFVVLFPNQVSLWQIFGVLGTTFIFNLLGANLRHSQVVLSFGAVVERWFISPAQHQIHHSKARIHYDRNFGVTLAIWDRLFGSWVPGDDDQALQYGTGQIIDQKSVWGQWWYPIETLLKRARRSILSHLPPRKPKNAPRI</sequence>
<reference evidence="10" key="1">
    <citation type="journal article" date="2019" name="Int. J. Syst. Evol. Microbiol.">
        <title>The Global Catalogue of Microorganisms (GCM) 10K type strain sequencing project: providing services to taxonomists for standard genome sequencing and annotation.</title>
        <authorList>
            <consortium name="The Broad Institute Genomics Platform"/>
            <consortium name="The Broad Institute Genome Sequencing Center for Infectious Disease"/>
            <person name="Wu L."/>
            <person name="Ma J."/>
        </authorList>
    </citation>
    <scope>NUCLEOTIDE SEQUENCE [LARGE SCALE GENOMIC DNA]</scope>
    <source>
        <strain evidence="10">JCM 30774</strain>
    </source>
</reference>
<dbReference type="EMBL" id="JBHTMN010000009">
    <property type="protein sequence ID" value="MFD1383448.1"/>
    <property type="molecule type" value="Genomic_DNA"/>
</dbReference>
<evidence type="ECO:0000256" key="4">
    <source>
        <dbReference type="ARBA" id="ARBA00023002"/>
    </source>
</evidence>
<comment type="caution">
    <text evidence="9">The sequence shown here is derived from an EMBL/GenBank/DDBJ whole genome shotgun (WGS) entry which is preliminary data.</text>
</comment>
<accession>A0ABW4B1N2</accession>
<dbReference type="InterPro" id="IPR006694">
    <property type="entry name" value="Fatty_acid_hydroxylase"/>
</dbReference>
<dbReference type="InterPro" id="IPR051689">
    <property type="entry name" value="Sterol_desaturase/TMEM195"/>
</dbReference>
<evidence type="ECO:0000256" key="6">
    <source>
        <dbReference type="ARBA" id="ARBA00023136"/>
    </source>
</evidence>
<dbReference type="Proteomes" id="UP001597059">
    <property type="component" value="Unassembled WGS sequence"/>
</dbReference>
<dbReference type="PANTHER" id="PTHR21624:SF1">
    <property type="entry name" value="ALKYLGLYCEROL MONOOXYGENASE"/>
    <property type="match status" value="1"/>
</dbReference>
<feature type="transmembrane region" description="Helical" evidence="7">
    <location>
        <begin position="204"/>
        <end position="224"/>
    </location>
</feature>
<dbReference type="RefSeq" id="WP_377366728.1">
    <property type="nucleotide sequence ID" value="NZ_JBHTMN010000009.1"/>
</dbReference>
<keyword evidence="5" id="KW-0443">Lipid metabolism</keyword>
<evidence type="ECO:0000259" key="8">
    <source>
        <dbReference type="Pfam" id="PF04116"/>
    </source>
</evidence>
<gene>
    <name evidence="9" type="ORF">ACFQ45_08730</name>
</gene>
<dbReference type="Pfam" id="PF04116">
    <property type="entry name" value="FA_hydroxylase"/>
    <property type="match status" value="1"/>
</dbReference>
<evidence type="ECO:0000256" key="3">
    <source>
        <dbReference type="ARBA" id="ARBA00022989"/>
    </source>
</evidence>
<dbReference type="EC" id="1.-.-.-" evidence="9"/>
<name>A0ABW4B1N2_9GAMM</name>
<organism evidence="9 10">
    <name type="scientific">Rhodanobacter aciditrophus</name>
    <dbReference type="NCBI Taxonomy" id="1623218"/>
    <lineage>
        <taxon>Bacteria</taxon>
        <taxon>Pseudomonadati</taxon>
        <taxon>Pseudomonadota</taxon>
        <taxon>Gammaproteobacteria</taxon>
        <taxon>Lysobacterales</taxon>
        <taxon>Rhodanobacteraceae</taxon>
        <taxon>Rhodanobacter</taxon>
    </lineage>
</organism>
<keyword evidence="2 7" id="KW-0812">Transmembrane</keyword>
<feature type="transmembrane region" description="Helical" evidence="7">
    <location>
        <begin position="28"/>
        <end position="45"/>
    </location>
</feature>
<comment type="subcellular location">
    <subcellularLocation>
        <location evidence="1">Endomembrane system</location>
        <topology evidence="1">Multi-pass membrane protein</topology>
    </subcellularLocation>
</comment>
<protein>
    <submittedName>
        <fullName evidence="9">Sterol desaturase family protein</fullName>
        <ecNumber evidence="9">1.-.-.-</ecNumber>
    </submittedName>
</protein>
<evidence type="ECO:0000256" key="5">
    <source>
        <dbReference type="ARBA" id="ARBA00023098"/>
    </source>
</evidence>
<keyword evidence="3 7" id="KW-1133">Transmembrane helix</keyword>
<evidence type="ECO:0000256" key="7">
    <source>
        <dbReference type="SAM" id="Phobius"/>
    </source>
</evidence>
<evidence type="ECO:0000313" key="9">
    <source>
        <dbReference type="EMBL" id="MFD1383448.1"/>
    </source>
</evidence>
<keyword evidence="6 7" id="KW-0472">Membrane</keyword>
<feature type="transmembrane region" description="Helical" evidence="7">
    <location>
        <begin position="179"/>
        <end position="198"/>
    </location>
</feature>
<dbReference type="GO" id="GO:0016491">
    <property type="term" value="F:oxidoreductase activity"/>
    <property type="evidence" value="ECO:0007669"/>
    <property type="project" value="UniProtKB-KW"/>
</dbReference>
<feature type="transmembrane region" description="Helical" evidence="7">
    <location>
        <begin position="81"/>
        <end position="102"/>
    </location>
</feature>
<evidence type="ECO:0000313" key="10">
    <source>
        <dbReference type="Proteomes" id="UP001597059"/>
    </source>
</evidence>
<dbReference type="PANTHER" id="PTHR21624">
    <property type="entry name" value="STEROL DESATURASE-RELATED PROTEIN"/>
    <property type="match status" value="1"/>
</dbReference>